<feature type="compositionally biased region" description="Basic and acidic residues" evidence="1">
    <location>
        <begin position="85"/>
        <end position="106"/>
    </location>
</feature>
<name>A0A9Q3JXE7_9BASI</name>
<dbReference type="AlphaFoldDB" id="A0A9Q3JXE7"/>
<accession>A0A9Q3JXE7</accession>
<organism evidence="2 3">
    <name type="scientific">Austropuccinia psidii MF-1</name>
    <dbReference type="NCBI Taxonomy" id="1389203"/>
    <lineage>
        <taxon>Eukaryota</taxon>
        <taxon>Fungi</taxon>
        <taxon>Dikarya</taxon>
        <taxon>Basidiomycota</taxon>
        <taxon>Pucciniomycotina</taxon>
        <taxon>Pucciniomycetes</taxon>
        <taxon>Pucciniales</taxon>
        <taxon>Sphaerophragmiaceae</taxon>
        <taxon>Austropuccinia</taxon>
    </lineage>
</organism>
<gene>
    <name evidence="2" type="ORF">O181_110117</name>
</gene>
<dbReference type="Proteomes" id="UP000765509">
    <property type="component" value="Unassembled WGS sequence"/>
</dbReference>
<evidence type="ECO:0000313" key="3">
    <source>
        <dbReference type="Proteomes" id="UP000765509"/>
    </source>
</evidence>
<keyword evidence="3" id="KW-1185">Reference proteome</keyword>
<reference evidence="2" key="1">
    <citation type="submission" date="2021-03" db="EMBL/GenBank/DDBJ databases">
        <title>Draft genome sequence of rust myrtle Austropuccinia psidii MF-1, a brazilian biotype.</title>
        <authorList>
            <person name="Quecine M.C."/>
            <person name="Pachon D.M.R."/>
            <person name="Bonatelli M.L."/>
            <person name="Correr F.H."/>
            <person name="Franceschini L.M."/>
            <person name="Leite T.F."/>
            <person name="Margarido G.R.A."/>
            <person name="Almeida C.A."/>
            <person name="Ferrarezi J.A."/>
            <person name="Labate C.A."/>
        </authorList>
    </citation>
    <scope>NUCLEOTIDE SEQUENCE</scope>
    <source>
        <strain evidence="2">MF-1</strain>
    </source>
</reference>
<proteinExistence type="predicted"/>
<feature type="region of interest" description="Disordered" evidence="1">
    <location>
        <begin position="85"/>
        <end position="107"/>
    </location>
</feature>
<feature type="compositionally biased region" description="Basic and acidic residues" evidence="1">
    <location>
        <begin position="15"/>
        <end position="31"/>
    </location>
</feature>
<protein>
    <submittedName>
        <fullName evidence="2">Uncharacterized protein</fullName>
    </submittedName>
</protein>
<dbReference type="EMBL" id="AVOT02086179">
    <property type="protein sequence ID" value="MBW0570402.1"/>
    <property type="molecule type" value="Genomic_DNA"/>
</dbReference>
<evidence type="ECO:0000313" key="2">
    <source>
        <dbReference type="EMBL" id="MBW0570402.1"/>
    </source>
</evidence>
<comment type="caution">
    <text evidence="2">The sequence shown here is derived from an EMBL/GenBank/DDBJ whole genome shotgun (WGS) entry which is preliminary data.</text>
</comment>
<evidence type="ECO:0000256" key="1">
    <source>
        <dbReference type="SAM" id="MobiDB-lite"/>
    </source>
</evidence>
<feature type="region of interest" description="Disordered" evidence="1">
    <location>
        <begin position="15"/>
        <end position="48"/>
    </location>
</feature>
<sequence length="136" mass="16063">METCAVSKLEDWKEIGIEKDSRSKSQAHSEKSPYQSFDSEEMKESKDKVEIKEKFSIKNEQIIQDRTHSQEINPQEYQKEMIKTDKTINKEKLRPHSLSDKPELKGVDMPYTEENLLISDINETKKMEVHSEIFRE</sequence>